<name>A0A4R1K4G5_9GAMM</name>
<keyword evidence="2" id="KW-0238">DNA-binding</keyword>
<dbReference type="Gene3D" id="3.40.50.2300">
    <property type="match status" value="2"/>
</dbReference>
<sequence length="316" mass="35102">MATITDVSRLAKVSKATVSRVLTGSRGVREESREAVLKAVESLNYRPNIFAQSLAREYSNQVAVLIRDADAGQLSAYLPQFTRAIQAMELELVIGFASQSEQLAEQLERFSQLNPVATIVFGPCPEQMLGPRTIVIGAGEQSIRYDYTFACESALRYLLSQGHRQVAIWLDDDEEQVSEELLAGYRQALQNQSLPFNRELVIHGQHGSEQSLLELLNRYLPFTALLVRRDGDAAVAIRLLREFNIAVPGEVSLMSLEDSPLAVQLSPPLTCIHYPIAELFDAALDKLAQVLHKQAHHDNALLRGRLVIRQSVSKAN</sequence>
<dbReference type="GO" id="GO:0000976">
    <property type="term" value="F:transcription cis-regulatory region binding"/>
    <property type="evidence" value="ECO:0007669"/>
    <property type="project" value="TreeGrafter"/>
</dbReference>
<dbReference type="AlphaFoldDB" id="A0A4R1K4G5"/>
<dbReference type="RefSeq" id="WP_165872670.1">
    <property type="nucleotide sequence ID" value="NZ_OU594967.1"/>
</dbReference>
<dbReference type="InterPro" id="IPR010982">
    <property type="entry name" value="Lambda_DNA-bd_dom_sf"/>
</dbReference>
<dbReference type="Pfam" id="PF13377">
    <property type="entry name" value="Peripla_BP_3"/>
    <property type="match status" value="1"/>
</dbReference>
<organism evidence="5 6">
    <name type="scientific">Celerinatantimonas diazotrophica</name>
    <dbReference type="NCBI Taxonomy" id="412034"/>
    <lineage>
        <taxon>Bacteria</taxon>
        <taxon>Pseudomonadati</taxon>
        <taxon>Pseudomonadota</taxon>
        <taxon>Gammaproteobacteria</taxon>
        <taxon>Celerinatantimonadaceae</taxon>
        <taxon>Celerinatantimonas</taxon>
    </lineage>
</organism>
<dbReference type="PANTHER" id="PTHR30146:SF67">
    <property type="entry name" value="HTH-TYPE TRANSCRIPTIONAL REGULATOR ASCG"/>
    <property type="match status" value="1"/>
</dbReference>
<dbReference type="PANTHER" id="PTHR30146">
    <property type="entry name" value="LACI-RELATED TRANSCRIPTIONAL REPRESSOR"/>
    <property type="match status" value="1"/>
</dbReference>
<dbReference type="EMBL" id="SMGD01000011">
    <property type="protein sequence ID" value="TCK59018.1"/>
    <property type="molecule type" value="Genomic_DNA"/>
</dbReference>
<dbReference type="PROSITE" id="PS50932">
    <property type="entry name" value="HTH_LACI_2"/>
    <property type="match status" value="1"/>
</dbReference>
<protein>
    <submittedName>
        <fullName evidence="5">LacI family transcriptional regulator</fullName>
    </submittedName>
</protein>
<keyword evidence="1" id="KW-0805">Transcription regulation</keyword>
<dbReference type="Proteomes" id="UP000295565">
    <property type="component" value="Unassembled WGS sequence"/>
</dbReference>
<dbReference type="SUPFAM" id="SSF53822">
    <property type="entry name" value="Periplasmic binding protein-like I"/>
    <property type="match status" value="1"/>
</dbReference>
<evidence type="ECO:0000313" key="6">
    <source>
        <dbReference type="Proteomes" id="UP000295565"/>
    </source>
</evidence>
<dbReference type="SMART" id="SM00354">
    <property type="entry name" value="HTH_LACI"/>
    <property type="match status" value="1"/>
</dbReference>
<evidence type="ECO:0000313" key="5">
    <source>
        <dbReference type="EMBL" id="TCK59018.1"/>
    </source>
</evidence>
<proteinExistence type="predicted"/>
<evidence type="ECO:0000256" key="1">
    <source>
        <dbReference type="ARBA" id="ARBA00023015"/>
    </source>
</evidence>
<dbReference type="SUPFAM" id="SSF47413">
    <property type="entry name" value="lambda repressor-like DNA-binding domains"/>
    <property type="match status" value="1"/>
</dbReference>
<dbReference type="InterPro" id="IPR000843">
    <property type="entry name" value="HTH_LacI"/>
</dbReference>
<keyword evidence="6" id="KW-1185">Reference proteome</keyword>
<dbReference type="CDD" id="cd01392">
    <property type="entry name" value="HTH_LacI"/>
    <property type="match status" value="1"/>
</dbReference>
<feature type="domain" description="HTH lacI-type" evidence="4">
    <location>
        <begin position="2"/>
        <end position="56"/>
    </location>
</feature>
<evidence type="ECO:0000256" key="2">
    <source>
        <dbReference type="ARBA" id="ARBA00023125"/>
    </source>
</evidence>
<reference evidence="5 6" key="1">
    <citation type="submission" date="2019-03" db="EMBL/GenBank/DDBJ databases">
        <title>Genomic Encyclopedia of Type Strains, Phase IV (KMG-IV): sequencing the most valuable type-strain genomes for metagenomic binning, comparative biology and taxonomic classification.</title>
        <authorList>
            <person name="Goeker M."/>
        </authorList>
    </citation>
    <scope>NUCLEOTIDE SEQUENCE [LARGE SCALE GENOMIC DNA]</scope>
    <source>
        <strain evidence="5 6">DSM 18577</strain>
    </source>
</reference>
<accession>A0A4R1K4G5</accession>
<gene>
    <name evidence="5" type="ORF">EV690_1181</name>
</gene>
<dbReference type="InterPro" id="IPR028082">
    <property type="entry name" value="Peripla_BP_I"/>
</dbReference>
<comment type="caution">
    <text evidence="5">The sequence shown here is derived from an EMBL/GenBank/DDBJ whole genome shotgun (WGS) entry which is preliminary data.</text>
</comment>
<dbReference type="Gene3D" id="1.10.260.40">
    <property type="entry name" value="lambda repressor-like DNA-binding domains"/>
    <property type="match status" value="1"/>
</dbReference>
<dbReference type="Pfam" id="PF00356">
    <property type="entry name" value="LacI"/>
    <property type="match status" value="1"/>
</dbReference>
<dbReference type="InterPro" id="IPR046335">
    <property type="entry name" value="LacI/GalR-like_sensor"/>
</dbReference>
<evidence type="ECO:0000256" key="3">
    <source>
        <dbReference type="ARBA" id="ARBA00023163"/>
    </source>
</evidence>
<dbReference type="GO" id="GO:0003700">
    <property type="term" value="F:DNA-binding transcription factor activity"/>
    <property type="evidence" value="ECO:0007669"/>
    <property type="project" value="TreeGrafter"/>
</dbReference>
<evidence type="ECO:0000259" key="4">
    <source>
        <dbReference type="PROSITE" id="PS50932"/>
    </source>
</evidence>
<keyword evidence="3" id="KW-0804">Transcription</keyword>